<dbReference type="HOGENOM" id="CLU_1807514_0_0_1"/>
<sequence length="143" mass="14637">MPSVVIAAPTATSAYYTTATPSQPTPSGTTAGCATAPIFGLTMPTASLMSQRARSLLMAPVVPIVPAEPHAWDPYLETAAITQANAAMALDTVTTVTAPLDLALTRLLQMAAVGLQTTTTTARRDTAAVRQGIAETPLITAGQ</sequence>
<protein>
    <submittedName>
        <fullName evidence="1">Uncharacterized protein</fullName>
    </submittedName>
</protein>
<evidence type="ECO:0000313" key="1">
    <source>
        <dbReference type="EMBL" id="KFX41184.1"/>
    </source>
</evidence>
<comment type="caution">
    <text evidence="1">The sequence shown here is derived from an EMBL/GenBank/DDBJ whole genome shotgun (WGS) entry which is preliminary data.</text>
</comment>
<dbReference type="EMBL" id="JPOX01000068">
    <property type="protein sequence ID" value="KFX41184.1"/>
    <property type="molecule type" value="Genomic_DNA"/>
</dbReference>
<dbReference type="AlphaFoldDB" id="A0A093UU04"/>
<proteinExistence type="predicted"/>
<dbReference type="eggNOG" id="ENOG502SNDA">
    <property type="taxonomic scope" value="Eukaryota"/>
</dbReference>
<name>A0A093UU04_TALMA</name>
<gene>
    <name evidence="1" type="ORF">GQ26_0680190</name>
</gene>
<organism evidence="1">
    <name type="scientific">Talaromyces marneffei PM1</name>
    <dbReference type="NCBI Taxonomy" id="1077442"/>
    <lineage>
        <taxon>Eukaryota</taxon>
        <taxon>Fungi</taxon>
        <taxon>Dikarya</taxon>
        <taxon>Ascomycota</taxon>
        <taxon>Pezizomycotina</taxon>
        <taxon>Eurotiomycetes</taxon>
        <taxon>Eurotiomycetidae</taxon>
        <taxon>Eurotiales</taxon>
        <taxon>Trichocomaceae</taxon>
        <taxon>Talaromyces</taxon>
        <taxon>Talaromyces sect. Talaromyces</taxon>
    </lineage>
</organism>
<reference key="1">
    <citation type="journal article" date="2014" name="PLoS Genet.">
        <title>Signature Gene Expression Reveals Novel Clues to the Molecular Mechanisms of Dimorphic Transition in Penicillium marneffei.</title>
        <authorList>
            <person name="Yang E."/>
            <person name="Wang G."/>
            <person name="Cai J."/>
            <person name="Woo P.C."/>
            <person name="Lau S.K."/>
            <person name="Yuen K.-Y."/>
            <person name="Chow W.-N."/>
            <person name="Lin X."/>
        </authorList>
    </citation>
    <scope>NUCLEOTIDE SEQUENCE [LARGE SCALE GENOMIC DNA]</scope>
    <source>
        <strain>PM1</strain>
    </source>
</reference>
<accession>A0A093UU04</accession>
<reference evidence="1" key="2">
    <citation type="journal article" date="2014" name="PLoS Genet.">
        <title>Signature gene expression reveals novel clues to the molecular mechanisms of dimorphic transition in Penicillium marneffei.</title>
        <authorList>
            <person name="Yang E."/>
            <person name="Wang G."/>
            <person name="Cai J."/>
            <person name="Woo P.C."/>
            <person name="Lau S.K."/>
            <person name="Yuen K.-Y."/>
            <person name="Chow W.-N."/>
            <person name="Lin X."/>
        </authorList>
    </citation>
    <scope>NUCLEOTIDE SEQUENCE</scope>
    <source>
        <strain evidence="1">PM1</strain>
    </source>
</reference>